<evidence type="ECO:0000313" key="4">
    <source>
        <dbReference type="Proteomes" id="UP000799770"/>
    </source>
</evidence>
<dbReference type="OrthoDB" id="3918601at2759"/>
<name>A0A6A5ZS72_9PLEO</name>
<keyword evidence="1" id="KW-0812">Transmembrane</keyword>
<dbReference type="AlphaFoldDB" id="A0A6A5ZS72"/>
<keyword evidence="1" id="KW-1133">Transmembrane helix</keyword>
<sequence length="383" mass="42014">MDPAMPEETPLPWDTTVGNRFAPFTPDNHSAPLWIASLLGLIYVIGVLLIRLFIKVKVLGLDDWFIVASSLVAVGQYVAVYEGLGKGLGKTSNQVPDISSAASTVFAGRILLLVSIYLAKCSGIFLLRRLFVRDDRTHGLLCNLSLGLIIICGIGSVFIGTVGCPSSGSFSQHCDGQITRWSIVTGLDVATEVIVLVLPPYLVWQLQMKTSYKLRVIAAFCFRILIIVFSVLYLNAWITYTNGPPSPFRVQPVLLWQQVWLSWSLISTTIPNLKAFLQSLSTNWGIDWGYSSNAYGTHAGGAYELGYLKSNNRNSAFRAESDVPYSNQPRGANIKTEITTTIRERPMSGENGSIGSGGSQDLIIRKNTLVEVQSERAHSQGMF</sequence>
<dbReference type="PANTHER" id="PTHR39614">
    <property type="entry name" value="INTEGRAL MEMBRANE PROTEIN"/>
    <property type="match status" value="1"/>
</dbReference>
<dbReference type="EMBL" id="ML977312">
    <property type="protein sequence ID" value="KAF2121707.1"/>
    <property type="molecule type" value="Genomic_DNA"/>
</dbReference>
<feature type="domain" description="Rhodopsin" evidence="2">
    <location>
        <begin position="50"/>
        <end position="278"/>
    </location>
</feature>
<evidence type="ECO:0000256" key="1">
    <source>
        <dbReference type="SAM" id="Phobius"/>
    </source>
</evidence>
<evidence type="ECO:0000259" key="2">
    <source>
        <dbReference type="Pfam" id="PF20684"/>
    </source>
</evidence>
<feature type="transmembrane region" description="Helical" evidence="1">
    <location>
        <begin position="216"/>
        <end position="240"/>
    </location>
</feature>
<keyword evidence="1" id="KW-0472">Membrane</keyword>
<keyword evidence="4" id="KW-1185">Reference proteome</keyword>
<dbReference type="InterPro" id="IPR049326">
    <property type="entry name" value="Rhodopsin_dom_fungi"/>
</dbReference>
<protein>
    <recommendedName>
        <fullName evidence="2">Rhodopsin domain-containing protein</fullName>
    </recommendedName>
</protein>
<gene>
    <name evidence="3" type="ORF">BDV96DRAFT_218452</name>
</gene>
<dbReference type="Pfam" id="PF20684">
    <property type="entry name" value="Fung_rhodopsin"/>
    <property type="match status" value="1"/>
</dbReference>
<accession>A0A6A5ZS72</accession>
<reference evidence="3" key="1">
    <citation type="journal article" date="2020" name="Stud. Mycol.">
        <title>101 Dothideomycetes genomes: a test case for predicting lifestyles and emergence of pathogens.</title>
        <authorList>
            <person name="Haridas S."/>
            <person name="Albert R."/>
            <person name="Binder M."/>
            <person name="Bloem J."/>
            <person name="Labutti K."/>
            <person name="Salamov A."/>
            <person name="Andreopoulos B."/>
            <person name="Baker S."/>
            <person name="Barry K."/>
            <person name="Bills G."/>
            <person name="Bluhm B."/>
            <person name="Cannon C."/>
            <person name="Castanera R."/>
            <person name="Culley D."/>
            <person name="Daum C."/>
            <person name="Ezra D."/>
            <person name="Gonzalez J."/>
            <person name="Henrissat B."/>
            <person name="Kuo A."/>
            <person name="Liang C."/>
            <person name="Lipzen A."/>
            <person name="Lutzoni F."/>
            <person name="Magnuson J."/>
            <person name="Mondo S."/>
            <person name="Nolan M."/>
            <person name="Ohm R."/>
            <person name="Pangilinan J."/>
            <person name="Park H.-J."/>
            <person name="Ramirez L."/>
            <person name="Alfaro M."/>
            <person name="Sun H."/>
            <person name="Tritt A."/>
            <person name="Yoshinaga Y."/>
            <person name="Zwiers L.-H."/>
            <person name="Turgeon B."/>
            <person name="Goodwin S."/>
            <person name="Spatafora J."/>
            <person name="Crous P."/>
            <person name="Grigoriev I."/>
        </authorList>
    </citation>
    <scope>NUCLEOTIDE SEQUENCE</scope>
    <source>
        <strain evidence="3">CBS 627.86</strain>
    </source>
</reference>
<feature type="transmembrane region" description="Helical" evidence="1">
    <location>
        <begin position="33"/>
        <end position="54"/>
    </location>
</feature>
<feature type="transmembrane region" description="Helical" evidence="1">
    <location>
        <begin position="100"/>
        <end position="119"/>
    </location>
</feature>
<feature type="transmembrane region" description="Helical" evidence="1">
    <location>
        <begin position="61"/>
        <end position="80"/>
    </location>
</feature>
<feature type="transmembrane region" description="Helical" evidence="1">
    <location>
        <begin position="140"/>
        <end position="161"/>
    </location>
</feature>
<organism evidence="3 4">
    <name type="scientific">Lophiotrema nucula</name>
    <dbReference type="NCBI Taxonomy" id="690887"/>
    <lineage>
        <taxon>Eukaryota</taxon>
        <taxon>Fungi</taxon>
        <taxon>Dikarya</taxon>
        <taxon>Ascomycota</taxon>
        <taxon>Pezizomycotina</taxon>
        <taxon>Dothideomycetes</taxon>
        <taxon>Pleosporomycetidae</taxon>
        <taxon>Pleosporales</taxon>
        <taxon>Lophiotremataceae</taxon>
        <taxon>Lophiotrema</taxon>
    </lineage>
</organism>
<proteinExistence type="predicted"/>
<feature type="transmembrane region" description="Helical" evidence="1">
    <location>
        <begin position="181"/>
        <end position="204"/>
    </location>
</feature>
<dbReference type="Proteomes" id="UP000799770">
    <property type="component" value="Unassembled WGS sequence"/>
</dbReference>
<dbReference type="PANTHER" id="PTHR39614:SF2">
    <property type="entry name" value="INTEGRAL MEMBRANE PROTEIN"/>
    <property type="match status" value="1"/>
</dbReference>
<evidence type="ECO:0000313" key="3">
    <source>
        <dbReference type="EMBL" id="KAF2121707.1"/>
    </source>
</evidence>